<dbReference type="RefSeq" id="WP_143913047.1">
    <property type="nucleotide sequence ID" value="NZ_VLNT01000005.1"/>
</dbReference>
<reference evidence="7 8" key="1">
    <citation type="submission" date="2019-07" db="EMBL/GenBank/DDBJ databases">
        <authorList>
            <person name="Zhao L.H."/>
        </authorList>
    </citation>
    <scope>NUCLEOTIDE SEQUENCE [LARGE SCALE GENOMIC DNA]</scope>
    <source>
        <strain evidence="7 8">Co35</strain>
    </source>
</reference>
<keyword evidence="2" id="KW-0805">Transcription regulation</keyword>
<comment type="caution">
    <text evidence="7">The sequence shown here is derived from an EMBL/GenBank/DDBJ whole genome shotgun (WGS) entry which is preliminary data.</text>
</comment>
<proteinExistence type="predicted"/>
<evidence type="ECO:0000256" key="2">
    <source>
        <dbReference type="ARBA" id="ARBA00023015"/>
    </source>
</evidence>
<keyword evidence="8" id="KW-1185">Reference proteome</keyword>
<organism evidence="7 8">
    <name type="scientific">Aeromicrobium piscarium</name>
    <dbReference type="NCBI Taxonomy" id="2590901"/>
    <lineage>
        <taxon>Bacteria</taxon>
        <taxon>Bacillati</taxon>
        <taxon>Actinomycetota</taxon>
        <taxon>Actinomycetes</taxon>
        <taxon>Propionibacteriales</taxon>
        <taxon>Nocardioidaceae</taxon>
        <taxon>Aeromicrobium</taxon>
    </lineage>
</organism>
<dbReference type="Pfam" id="PF13977">
    <property type="entry name" value="TetR_C_6"/>
    <property type="match status" value="1"/>
</dbReference>
<dbReference type="InterPro" id="IPR009057">
    <property type="entry name" value="Homeodomain-like_sf"/>
</dbReference>
<gene>
    <name evidence="7" type="ORF">FNM00_08720</name>
</gene>
<dbReference type="SUPFAM" id="SSF48498">
    <property type="entry name" value="Tetracyclin repressor-like, C-terminal domain"/>
    <property type="match status" value="1"/>
</dbReference>
<dbReference type="InterPro" id="IPR001647">
    <property type="entry name" value="HTH_TetR"/>
</dbReference>
<evidence type="ECO:0000256" key="4">
    <source>
        <dbReference type="ARBA" id="ARBA00023163"/>
    </source>
</evidence>
<evidence type="ECO:0000256" key="5">
    <source>
        <dbReference type="PROSITE-ProRule" id="PRU00335"/>
    </source>
</evidence>
<evidence type="ECO:0000313" key="7">
    <source>
        <dbReference type="EMBL" id="TSD63679.1"/>
    </source>
</evidence>
<dbReference type="Pfam" id="PF00440">
    <property type="entry name" value="TetR_N"/>
    <property type="match status" value="1"/>
</dbReference>
<dbReference type="SUPFAM" id="SSF46689">
    <property type="entry name" value="Homeodomain-like"/>
    <property type="match status" value="1"/>
</dbReference>
<dbReference type="EMBL" id="VLNT01000005">
    <property type="protein sequence ID" value="TSD63679.1"/>
    <property type="molecule type" value="Genomic_DNA"/>
</dbReference>
<dbReference type="GO" id="GO:0000976">
    <property type="term" value="F:transcription cis-regulatory region binding"/>
    <property type="evidence" value="ECO:0007669"/>
    <property type="project" value="TreeGrafter"/>
</dbReference>
<dbReference type="Proteomes" id="UP000316988">
    <property type="component" value="Unassembled WGS sequence"/>
</dbReference>
<keyword evidence="1" id="KW-0678">Repressor</keyword>
<keyword evidence="3 5" id="KW-0238">DNA-binding</keyword>
<dbReference type="GO" id="GO:0003700">
    <property type="term" value="F:DNA-binding transcription factor activity"/>
    <property type="evidence" value="ECO:0007669"/>
    <property type="project" value="TreeGrafter"/>
</dbReference>
<dbReference type="PANTHER" id="PTHR30055">
    <property type="entry name" value="HTH-TYPE TRANSCRIPTIONAL REGULATOR RUTR"/>
    <property type="match status" value="1"/>
</dbReference>
<evidence type="ECO:0000256" key="1">
    <source>
        <dbReference type="ARBA" id="ARBA00022491"/>
    </source>
</evidence>
<dbReference type="PANTHER" id="PTHR30055:SF200">
    <property type="entry name" value="HTH-TYPE TRANSCRIPTIONAL REPRESSOR BDCR"/>
    <property type="match status" value="1"/>
</dbReference>
<accession>A0A554SBH2</accession>
<dbReference type="InterPro" id="IPR050109">
    <property type="entry name" value="HTH-type_TetR-like_transc_reg"/>
</dbReference>
<dbReference type="PROSITE" id="PS50977">
    <property type="entry name" value="HTH_TETR_2"/>
    <property type="match status" value="1"/>
</dbReference>
<name>A0A554SBH2_9ACTN</name>
<evidence type="ECO:0000313" key="8">
    <source>
        <dbReference type="Proteomes" id="UP000316988"/>
    </source>
</evidence>
<feature type="DNA-binding region" description="H-T-H motif" evidence="5">
    <location>
        <begin position="31"/>
        <end position="50"/>
    </location>
</feature>
<dbReference type="Gene3D" id="1.10.357.10">
    <property type="entry name" value="Tetracycline Repressor, domain 2"/>
    <property type="match status" value="1"/>
</dbReference>
<protein>
    <submittedName>
        <fullName evidence="7">TetR family transcriptional regulator</fullName>
    </submittedName>
</protein>
<dbReference type="AlphaFoldDB" id="A0A554SBH2"/>
<dbReference type="InterPro" id="IPR036271">
    <property type="entry name" value="Tet_transcr_reg_TetR-rel_C_sf"/>
</dbReference>
<sequence length="200" mass="21999">MRQRLSPTERRAQIVEAAHAVIVQEGLAATSLRDIAAAAEVSMGTVTYHFTGVDEILGAVVVTEADRFYEEVVAAADAEPDPWAALELLVASIFDESPRVEAHWRIWSEYWTVATRRPELAEPYATRIRHWEQCCARVIARGVESGVFRTVVPAETALKLAAYSDGLGTQRAQGVPGLDAATARSWMTEVVRLLLEPIGR</sequence>
<evidence type="ECO:0000256" key="3">
    <source>
        <dbReference type="ARBA" id="ARBA00023125"/>
    </source>
</evidence>
<feature type="domain" description="HTH tetR-type" evidence="6">
    <location>
        <begin position="8"/>
        <end position="68"/>
    </location>
</feature>
<keyword evidence="4" id="KW-0804">Transcription</keyword>
<evidence type="ECO:0000259" key="6">
    <source>
        <dbReference type="PROSITE" id="PS50977"/>
    </source>
</evidence>
<dbReference type="OrthoDB" id="3288227at2"/>
<dbReference type="InterPro" id="IPR039538">
    <property type="entry name" value="BetI_C"/>
</dbReference>